<dbReference type="PATRIC" id="fig|888824.3.peg.1992"/>
<reference evidence="2 3" key="1">
    <citation type="submission" date="2011-03" db="EMBL/GenBank/DDBJ databases">
        <authorList>
            <person name="Muzny D."/>
            <person name="Qin X."/>
            <person name="Deng J."/>
            <person name="Jiang H."/>
            <person name="Liu Y."/>
            <person name="Qu J."/>
            <person name="Song X.-Z."/>
            <person name="Zhang L."/>
            <person name="Thornton R."/>
            <person name="Coyle M."/>
            <person name="Francisco L."/>
            <person name="Jackson L."/>
            <person name="Javaid M."/>
            <person name="Korchina V."/>
            <person name="Kovar C."/>
            <person name="Mata R."/>
            <person name="Mathew T."/>
            <person name="Ngo R."/>
            <person name="Nguyen L."/>
            <person name="Nguyen N."/>
            <person name="Okwuonu G."/>
            <person name="Ongeri F."/>
            <person name="Pham C."/>
            <person name="Simmons D."/>
            <person name="Wilczek-Boney K."/>
            <person name="Hale W."/>
            <person name="Jakkamsetti A."/>
            <person name="Pham P."/>
            <person name="Ruth R."/>
            <person name="San Lucas F."/>
            <person name="Warren J."/>
            <person name="Zhang J."/>
            <person name="Zhao Z."/>
            <person name="Zhou C."/>
            <person name="Zhu D."/>
            <person name="Lee S."/>
            <person name="Bess C."/>
            <person name="Blankenburg K."/>
            <person name="Forbes L."/>
            <person name="Fu Q."/>
            <person name="Gubbala S."/>
            <person name="Hirani K."/>
            <person name="Jayaseelan J.C."/>
            <person name="Lara F."/>
            <person name="Munidasa M."/>
            <person name="Palculict T."/>
            <person name="Patil S."/>
            <person name="Pu L.-L."/>
            <person name="Saada N."/>
            <person name="Tang L."/>
            <person name="Weissenberger G."/>
            <person name="Zhu Y."/>
            <person name="Hemphill L."/>
            <person name="Shang Y."/>
            <person name="Youmans B."/>
            <person name="Ayvaz T."/>
            <person name="Ross M."/>
            <person name="Santibanez J."/>
            <person name="Aqrawi P."/>
            <person name="Gross S."/>
            <person name="Joshi V."/>
            <person name="Fowler G."/>
            <person name="Nazareth L."/>
            <person name="Reid J."/>
            <person name="Worley K."/>
            <person name="Petrosino J."/>
            <person name="Highlander S."/>
            <person name="Gibbs R."/>
        </authorList>
    </citation>
    <scope>NUCLEOTIDE SEQUENCE [LARGE SCALE GENOMIC DNA]</scope>
    <source>
        <strain evidence="2 3">SK1087</strain>
    </source>
</reference>
<dbReference type="InterPro" id="IPR010982">
    <property type="entry name" value="Lambda_DNA-bd_dom_sf"/>
</dbReference>
<gene>
    <name evidence="2" type="ORF">HMPREF9397_2038</name>
</gene>
<dbReference type="AlphaFoldDB" id="F3SLL5"/>
<evidence type="ECO:0000259" key="1">
    <source>
        <dbReference type="PROSITE" id="PS50943"/>
    </source>
</evidence>
<dbReference type="Gene3D" id="1.10.260.40">
    <property type="entry name" value="lambda repressor-like DNA-binding domains"/>
    <property type="match status" value="1"/>
</dbReference>
<comment type="caution">
    <text evidence="2">The sequence shown here is derived from an EMBL/GenBank/DDBJ whole genome shotgun (WGS) entry which is preliminary data.</text>
</comment>
<organism evidence="2 3">
    <name type="scientific">Streptococcus sanguinis SK1087</name>
    <dbReference type="NCBI Taxonomy" id="888824"/>
    <lineage>
        <taxon>Bacteria</taxon>
        <taxon>Bacillati</taxon>
        <taxon>Bacillota</taxon>
        <taxon>Bacilli</taxon>
        <taxon>Lactobacillales</taxon>
        <taxon>Streptococcaceae</taxon>
        <taxon>Streptococcus</taxon>
    </lineage>
</organism>
<dbReference type="Pfam" id="PF13604">
    <property type="entry name" value="AAA_30"/>
    <property type="match status" value="1"/>
</dbReference>
<dbReference type="HOGENOM" id="CLU_031184_1_0_9"/>
<dbReference type="InterPro" id="IPR027417">
    <property type="entry name" value="P-loop_NTPase"/>
</dbReference>
<dbReference type="CDD" id="cd00009">
    <property type="entry name" value="AAA"/>
    <property type="match status" value="1"/>
</dbReference>
<dbReference type="SUPFAM" id="SSF52540">
    <property type="entry name" value="P-loop containing nucleoside triphosphate hydrolases"/>
    <property type="match status" value="1"/>
</dbReference>
<name>F3SLL5_STRSA</name>
<evidence type="ECO:0000313" key="3">
    <source>
        <dbReference type="Proteomes" id="UP000003378"/>
    </source>
</evidence>
<dbReference type="PROSITE" id="PS50943">
    <property type="entry name" value="HTH_CROC1"/>
    <property type="match status" value="1"/>
</dbReference>
<dbReference type="Gene3D" id="3.40.50.300">
    <property type="entry name" value="P-loop containing nucleotide triphosphate hydrolases"/>
    <property type="match status" value="1"/>
</dbReference>
<accession>F3SLL5</accession>
<evidence type="ECO:0000313" key="2">
    <source>
        <dbReference type="EMBL" id="EGG39016.1"/>
    </source>
</evidence>
<dbReference type="SUPFAM" id="SSF47413">
    <property type="entry name" value="lambda repressor-like DNA-binding domains"/>
    <property type="match status" value="1"/>
</dbReference>
<dbReference type="CDD" id="cd00093">
    <property type="entry name" value="HTH_XRE"/>
    <property type="match status" value="1"/>
</dbReference>
<protein>
    <recommendedName>
        <fullName evidence="1">HTH cro/C1-type domain-containing protein</fullName>
    </recommendedName>
</protein>
<feature type="domain" description="HTH cro/C1-type" evidence="1">
    <location>
        <begin position="520"/>
        <end position="574"/>
    </location>
</feature>
<sequence>MESGVINLVSFMESQIDDEIFQYYKQINHIEEVNDTEIEAINKIFTKFKELEPSCMDGPFSGYFLGTKYTGVVSEEFDILRFSNQKIINIELKSTQIPEDRILRQLKRHSYLLSSISSDMEVSLYTFVSETEILYKFDEITEQLIPISFEQLFSDIPFDFIEYNYLESLVDTSFIISPYSEPDRFFRNQYFLNNEQEQAKKKLIESSKRYVGLKGAAGTGKSLILFDVAKELSNSGKKVLFVFCSAIYDSDIIQKINEQSSFQFIDIRQFDSVLLNNYDIVFIDESQRLKLYQWNKLASIANPGEINKLILSVDNAQTLRPEERNLDIQGILSNENYKDAVEYVDCLIERVRTDIELSTFIRKFFNTQEKNLRVLDFPMVNAVYFENEYAAKNFIQSCIDNEGYISIEMPENRAWLVNGETKLPKFYRESLDGFTVIGREYDKVLLPLTDRITHNADGQIAVSVEWGYRYLAENGLFQAITRVKKQLLLVVIKNKALFKTIQEILTWKAFRDTQRIAKRIRAIREVHSFDIEDVSRATGIPCGKYIEIENSGKINNTKWLNKLAKFYQVPPQYFEGEASELDYSKIDLIYKKRLEGLSKEQKSEIEQDIIDYINQWGQ</sequence>
<dbReference type="Proteomes" id="UP000003378">
    <property type="component" value="Unassembled WGS sequence"/>
</dbReference>
<dbReference type="InterPro" id="IPR001387">
    <property type="entry name" value="Cro/C1-type_HTH"/>
</dbReference>
<proteinExistence type="predicted"/>
<dbReference type="EMBL" id="AFDP01000024">
    <property type="protein sequence ID" value="EGG39016.1"/>
    <property type="molecule type" value="Genomic_DNA"/>
</dbReference>
<dbReference type="GO" id="GO:0003677">
    <property type="term" value="F:DNA binding"/>
    <property type="evidence" value="ECO:0007669"/>
    <property type="project" value="InterPro"/>
</dbReference>
<dbReference type="RefSeq" id="WP_002920234.1">
    <property type="nucleotide sequence ID" value="NZ_GL883609.1"/>
</dbReference>